<dbReference type="OrthoDB" id="1600564at2759"/>
<protein>
    <submittedName>
        <fullName evidence="1">Uncharacterized protein</fullName>
    </submittedName>
</protein>
<comment type="caution">
    <text evidence="1">The sequence shown here is derived from an EMBL/GenBank/DDBJ whole genome shotgun (WGS) entry which is preliminary data.</text>
</comment>
<evidence type="ECO:0000313" key="1">
    <source>
        <dbReference type="EMBL" id="TVU32434.1"/>
    </source>
</evidence>
<accession>A0A5J9VAA4</accession>
<dbReference type="AlphaFoldDB" id="A0A5J9VAA4"/>
<dbReference type="EMBL" id="RWGY01000011">
    <property type="protein sequence ID" value="TVU32434.1"/>
    <property type="molecule type" value="Genomic_DNA"/>
</dbReference>
<keyword evidence="2" id="KW-1185">Reference proteome</keyword>
<sequence>MGARKFGVINIGLLGRLPSVQMSRYNGDPSIDRRAAEFNAELRLLLSNLTTTLHRFRYSLADFLQRHLCKPFRLWILEHQIRLLPRSLLSRFVHVSM</sequence>
<name>A0A5J9VAA4_9POAL</name>
<evidence type="ECO:0000313" key="2">
    <source>
        <dbReference type="Proteomes" id="UP000324897"/>
    </source>
</evidence>
<reference evidence="1 2" key="1">
    <citation type="journal article" date="2019" name="Sci. Rep.">
        <title>A high-quality genome of Eragrostis curvula grass provides insights into Poaceae evolution and supports new strategies to enhance forage quality.</title>
        <authorList>
            <person name="Carballo J."/>
            <person name="Santos B.A.C.M."/>
            <person name="Zappacosta D."/>
            <person name="Garbus I."/>
            <person name="Selva J.P."/>
            <person name="Gallo C.A."/>
            <person name="Diaz A."/>
            <person name="Albertini E."/>
            <person name="Caccamo M."/>
            <person name="Echenique V."/>
        </authorList>
    </citation>
    <scope>NUCLEOTIDE SEQUENCE [LARGE SCALE GENOMIC DNA]</scope>
    <source>
        <strain evidence="2">cv. Victoria</strain>
        <tissue evidence="1">Leaf</tissue>
    </source>
</reference>
<gene>
    <name evidence="1" type="ORF">EJB05_24165</name>
</gene>
<proteinExistence type="predicted"/>
<feature type="non-terminal residue" evidence="1">
    <location>
        <position position="1"/>
    </location>
</feature>
<dbReference type="Proteomes" id="UP000324897">
    <property type="component" value="Chromosome 1"/>
</dbReference>
<dbReference type="Gramene" id="TVU32434">
    <property type="protein sequence ID" value="TVU32434"/>
    <property type="gene ID" value="EJB05_24165"/>
</dbReference>
<dbReference type="Gene3D" id="3.40.50.1110">
    <property type="entry name" value="SGNH hydrolase"/>
    <property type="match status" value="1"/>
</dbReference>
<organism evidence="1 2">
    <name type="scientific">Eragrostis curvula</name>
    <name type="common">weeping love grass</name>
    <dbReference type="NCBI Taxonomy" id="38414"/>
    <lineage>
        <taxon>Eukaryota</taxon>
        <taxon>Viridiplantae</taxon>
        <taxon>Streptophyta</taxon>
        <taxon>Embryophyta</taxon>
        <taxon>Tracheophyta</taxon>
        <taxon>Spermatophyta</taxon>
        <taxon>Magnoliopsida</taxon>
        <taxon>Liliopsida</taxon>
        <taxon>Poales</taxon>
        <taxon>Poaceae</taxon>
        <taxon>PACMAD clade</taxon>
        <taxon>Chloridoideae</taxon>
        <taxon>Eragrostideae</taxon>
        <taxon>Eragrostidinae</taxon>
        <taxon>Eragrostis</taxon>
    </lineage>
</organism>
<dbReference type="InterPro" id="IPR036514">
    <property type="entry name" value="SGNH_hydro_sf"/>
</dbReference>